<dbReference type="NCBIfam" id="TIGR00482">
    <property type="entry name" value="nicotinate (nicotinamide) nucleotide adenylyltransferase"/>
    <property type="match status" value="1"/>
</dbReference>
<evidence type="ECO:0000313" key="15">
    <source>
        <dbReference type="Proteomes" id="UP000215450"/>
    </source>
</evidence>
<gene>
    <name evidence="11 13" type="primary">nadD</name>
    <name evidence="14" type="ORF">KEBURONENSIS_01427</name>
    <name evidence="13" type="ORF">KEBURONENSIS_01446</name>
</gene>
<dbReference type="UniPathway" id="UPA00253">
    <property type="reaction ID" value="UER00332"/>
</dbReference>
<evidence type="ECO:0000313" key="14">
    <source>
        <dbReference type="EMBL" id="SNB71622.1"/>
    </source>
</evidence>
<dbReference type="NCBIfam" id="NF000840">
    <property type="entry name" value="PRK00071.1-3"/>
    <property type="match status" value="1"/>
</dbReference>
<keyword evidence="6 11" id="KW-0548">Nucleotidyltransferase</keyword>
<protein>
    <recommendedName>
        <fullName evidence="11">Probable nicotinate-nucleotide adenylyltransferase</fullName>
        <ecNumber evidence="11">2.7.7.18</ecNumber>
    </recommendedName>
    <alternativeName>
        <fullName evidence="11">Deamido-NAD(+) diphosphorylase</fullName>
    </alternativeName>
    <alternativeName>
        <fullName evidence="11">Deamido-NAD(+) pyrophosphorylase</fullName>
    </alternativeName>
    <alternativeName>
        <fullName evidence="11">Nicotinate mononucleotide adenylyltransferase</fullName>
        <shortName evidence="11">NaMN adenylyltransferase</shortName>
    </alternativeName>
</protein>
<dbReference type="EC" id="2.7.7.18" evidence="11"/>
<dbReference type="InterPro" id="IPR014729">
    <property type="entry name" value="Rossmann-like_a/b/a_fold"/>
</dbReference>
<evidence type="ECO:0000256" key="10">
    <source>
        <dbReference type="ARBA" id="ARBA00048721"/>
    </source>
</evidence>
<evidence type="ECO:0000256" key="9">
    <source>
        <dbReference type="ARBA" id="ARBA00023027"/>
    </source>
</evidence>
<evidence type="ECO:0000256" key="2">
    <source>
        <dbReference type="ARBA" id="ARBA00005019"/>
    </source>
</evidence>
<dbReference type="Gene3D" id="3.40.50.620">
    <property type="entry name" value="HUPs"/>
    <property type="match status" value="1"/>
</dbReference>
<evidence type="ECO:0000313" key="13">
    <source>
        <dbReference type="EMBL" id="SMQ12545.1"/>
    </source>
</evidence>
<accession>A0A238HFQ1</accession>
<keyword evidence="5 11" id="KW-0808">Transferase</keyword>
<comment type="similarity">
    <text evidence="3 11">Belongs to the NadD family.</text>
</comment>
<proteinExistence type="inferred from homology"/>
<keyword evidence="15" id="KW-1185">Reference proteome</keyword>
<reference evidence="13" key="1">
    <citation type="submission" date="2017-05" db="EMBL/GenBank/DDBJ databases">
        <authorList>
            <person name="Song R."/>
            <person name="Chenine A.L."/>
            <person name="Ruprecht R.M."/>
        </authorList>
    </citation>
    <scope>NUCLEOTIDE SEQUENCE</scope>
    <source>
        <strain evidence="13">Kingella_eburonensis</strain>
    </source>
</reference>
<keyword evidence="9 11" id="KW-0520">NAD</keyword>
<dbReference type="OrthoDB" id="5295945at2"/>
<dbReference type="SUPFAM" id="SSF52374">
    <property type="entry name" value="Nucleotidylyl transferase"/>
    <property type="match status" value="1"/>
</dbReference>
<organism evidence="13">
    <name type="scientific">Kingella negevensis</name>
    <dbReference type="NCBI Taxonomy" id="1522312"/>
    <lineage>
        <taxon>Bacteria</taxon>
        <taxon>Pseudomonadati</taxon>
        <taxon>Pseudomonadota</taxon>
        <taxon>Betaproteobacteria</taxon>
        <taxon>Neisseriales</taxon>
        <taxon>Neisseriaceae</taxon>
        <taxon>Kingella</taxon>
    </lineage>
</organism>
<dbReference type="EMBL" id="FXUV02000028">
    <property type="protein sequence ID" value="SNB71622.1"/>
    <property type="molecule type" value="Genomic_DNA"/>
</dbReference>
<dbReference type="HAMAP" id="MF_00244">
    <property type="entry name" value="NaMN_adenylyltr"/>
    <property type="match status" value="1"/>
</dbReference>
<dbReference type="GO" id="GO:0005524">
    <property type="term" value="F:ATP binding"/>
    <property type="evidence" value="ECO:0007669"/>
    <property type="project" value="UniProtKB-KW"/>
</dbReference>
<dbReference type="AlphaFoldDB" id="A0A238HFQ1"/>
<dbReference type="GO" id="GO:0004515">
    <property type="term" value="F:nicotinate-nucleotide adenylyltransferase activity"/>
    <property type="evidence" value="ECO:0007669"/>
    <property type="project" value="UniProtKB-UniRule"/>
</dbReference>
<dbReference type="PANTHER" id="PTHR39321">
    <property type="entry name" value="NICOTINATE-NUCLEOTIDE ADENYLYLTRANSFERASE-RELATED"/>
    <property type="match status" value="1"/>
</dbReference>
<evidence type="ECO:0000256" key="3">
    <source>
        <dbReference type="ARBA" id="ARBA00009014"/>
    </source>
</evidence>
<evidence type="ECO:0000256" key="11">
    <source>
        <dbReference type="HAMAP-Rule" id="MF_00244"/>
    </source>
</evidence>
<evidence type="ECO:0000256" key="8">
    <source>
        <dbReference type="ARBA" id="ARBA00022840"/>
    </source>
</evidence>
<feature type="domain" description="Cytidyltransferase-like" evidence="12">
    <location>
        <begin position="6"/>
        <end position="174"/>
    </location>
</feature>
<name>A0A238HFQ1_9NEIS</name>
<dbReference type="RefSeq" id="WP_095062714.1">
    <property type="nucleotide sequence ID" value="NZ_FXUV02000028.1"/>
</dbReference>
<comment type="catalytic activity">
    <reaction evidence="10 11">
        <text>nicotinate beta-D-ribonucleotide + ATP + H(+) = deamido-NAD(+) + diphosphate</text>
        <dbReference type="Rhea" id="RHEA:22860"/>
        <dbReference type="ChEBI" id="CHEBI:15378"/>
        <dbReference type="ChEBI" id="CHEBI:30616"/>
        <dbReference type="ChEBI" id="CHEBI:33019"/>
        <dbReference type="ChEBI" id="CHEBI:57502"/>
        <dbReference type="ChEBI" id="CHEBI:58437"/>
        <dbReference type="EC" id="2.7.7.18"/>
    </reaction>
</comment>
<reference evidence="14 15" key="2">
    <citation type="submission" date="2017-06" db="EMBL/GenBank/DDBJ databases">
        <authorList>
            <person name="Kim H.J."/>
            <person name="Triplett B.A."/>
        </authorList>
    </citation>
    <scope>NUCLEOTIDE SEQUENCE [LARGE SCALE GENOMIC DNA]</scope>
    <source>
        <strain evidence="14">Kingella_eburonensis</strain>
    </source>
</reference>
<dbReference type="Pfam" id="PF01467">
    <property type="entry name" value="CTP_transf_like"/>
    <property type="match status" value="1"/>
</dbReference>
<dbReference type="NCBIfam" id="TIGR00125">
    <property type="entry name" value="cyt_tran_rel"/>
    <property type="match status" value="1"/>
</dbReference>
<evidence type="ECO:0000256" key="7">
    <source>
        <dbReference type="ARBA" id="ARBA00022741"/>
    </source>
</evidence>
<keyword evidence="4 11" id="KW-0662">Pyridine nucleotide biosynthesis</keyword>
<dbReference type="PANTHER" id="PTHR39321:SF3">
    <property type="entry name" value="PHOSPHOPANTETHEINE ADENYLYLTRANSFERASE"/>
    <property type="match status" value="1"/>
</dbReference>
<dbReference type="Proteomes" id="UP000215450">
    <property type="component" value="Unassembled WGS sequence"/>
</dbReference>
<dbReference type="GO" id="GO:0009435">
    <property type="term" value="P:NAD+ biosynthetic process"/>
    <property type="evidence" value="ECO:0007669"/>
    <property type="project" value="UniProtKB-UniRule"/>
</dbReference>
<keyword evidence="7 11" id="KW-0547">Nucleotide-binding</keyword>
<comment type="pathway">
    <text evidence="2 11">Cofactor biosynthesis; NAD(+) biosynthesis; deamido-NAD(+) from nicotinate D-ribonucleotide: step 1/1.</text>
</comment>
<dbReference type="InterPro" id="IPR004821">
    <property type="entry name" value="Cyt_trans-like"/>
</dbReference>
<evidence type="ECO:0000256" key="4">
    <source>
        <dbReference type="ARBA" id="ARBA00022642"/>
    </source>
</evidence>
<evidence type="ECO:0000259" key="12">
    <source>
        <dbReference type="Pfam" id="PF01467"/>
    </source>
</evidence>
<evidence type="ECO:0000256" key="5">
    <source>
        <dbReference type="ARBA" id="ARBA00022679"/>
    </source>
</evidence>
<evidence type="ECO:0000256" key="6">
    <source>
        <dbReference type="ARBA" id="ARBA00022695"/>
    </source>
</evidence>
<dbReference type="EMBL" id="FXUV01000024">
    <property type="protein sequence ID" value="SMQ12545.1"/>
    <property type="molecule type" value="Genomic_DNA"/>
</dbReference>
<sequence>MKKIGLFGGSFNPIHNGHLHIARAFADELKLNTVVFLPTGAPYHKSSTQVAGEHRLAMVELAIEDEPRFAASDLDLVRKGATYTIETIQIFKQHYPNHQIWWLMGMDSLLQLHTWKNWQSLVRQTNIAVAARAGQTLNQAPEELQEWLGEALEKGSLKILSAPICDISSTEIREELHQDKILSQAQPEKVSAYIRKHNLYL</sequence>
<evidence type="ECO:0000256" key="1">
    <source>
        <dbReference type="ARBA" id="ARBA00002324"/>
    </source>
</evidence>
<dbReference type="CDD" id="cd02165">
    <property type="entry name" value="NMNAT"/>
    <property type="match status" value="1"/>
</dbReference>
<dbReference type="STRING" id="1522312.GCA_900177895_00134"/>
<comment type="function">
    <text evidence="1 11">Catalyzes the reversible adenylation of nicotinate mononucleotide (NaMN) to nicotinic acid adenine dinucleotide (NaAD).</text>
</comment>
<dbReference type="InterPro" id="IPR005248">
    <property type="entry name" value="NadD/NMNAT"/>
</dbReference>
<keyword evidence="8 11" id="KW-0067">ATP-binding</keyword>